<protein>
    <submittedName>
        <fullName evidence="1">Uncharacterized protein</fullName>
    </submittedName>
</protein>
<keyword evidence="2" id="KW-1185">Reference proteome</keyword>
<dbReference type="AlphaFoldDB" id="A0AAV6ZR46"/>
<evidence type="ECO:0000313" key="2">
    <source>
        <dbReference type="Proteomes" id="UP000824782"/>
    </source>
</evidence>
<comment type="caution">
    <text evidence="1">The sequence shown here is derived from an EMBL/GenBank/DDBJ whole genome shotgun (WGS) entry which is preliminary data.</text>
</comment>
<sequence>MNGILLLGEAAGYYITWGGCWVLHYWGRLLGITLPGRQLDITLQGEVVTKAFTTLGLYSSQYIFPLICGLLILE</sequence>
<accession>A0AAV6ZR46</accession>
<organism evidence="1 2">
    <name type="scientific">Engystomops pustulosus</name>
    <name type="common">Tungara frog</name>
    <name type="synonym">Physalaemus pustulosus</name>
    <dbReference type="NCBI Taxonomy" id="76066"/>
    <lineage>
        <taxon>Eukaryota</taxon>
        <taxon>Metazoa</taxon>
        <taxon>Chordata</taxon>
        <taxon>Craniata</taxon>
        <taxon>Vertebrata</taxon>
        <taxon>Euteleostomi</taxon>
        <taxon>Amphibia</taxon>
        <taxon>Batrachia</taxon>
        <taxon>Anura</taxon>
        <taxon>Neobatrachia</taxon>
        <taxon>Hyloidea</taxon>
        <taxon>Leptodactylidae</taxon>
        <taxon>Leiuperinae</taxon>
        <taxon>Engystomops</taxon>
    </lineage>
</organism>
<dbReference type="Proteomes" id="UP000824782">
    <property type="component" value="Unassembled WGS sequence"/>
</dbReference>
<name>A0AAV6ZR46_ENGPU</name>
<gene>
    <name evidence="1" type="ORF">GDO81_004244</name>
</gene>
<evidence type="ECO:0000313" key="1">
    <source>
        <dbReference type="EMBL" id="KAG8551746.1"/>
    </source>
</evidence>
<reference evidence="1" key="1">
    <citation type="thesis" date="2020" institute="ProQuest LLC" country="789 East Eisenhower Parkway, Ann Arbor, MI, USA">
        <title>Comparative Genomics and Chromosome Evolution.</title>
        <authorList>
            <person name="Mudd A.B."/>
        </authorList>
    </citation>
    <scope>NUCLEOTIDE SEQUENCE</scope>
    <source>
        <strain evidence="1">237g6f4</strain>
        <tissue evidence="1">Blood</tissue>
    </source>
</reference>
<dbReference type="EMBL" id="WNYA01000011">
    <property type="protein sequence ID" value="KAG8551746.1"/>
    <property type="molecule type" value="Genomic_DNA"/>
</dbReference>
<proteinExistence type="predicted"/>